<dbReference type="Gene3D" id="3.30.1310.10">
    <property type="entry name" value="Nucleoid-associated protein YbaB-like domain"/>
    <property type="match status" value="1"/>
</dbReference>
<organism evidence="4 5">
    <name type="scientific">Albimonas donghaensis</name>
    <dbReference type="NCBI Taxonomy" id="356660"/>
    <lineage>
        <taxon>Bacteria</taxon>
        <taxon>Pseudomonadati</taxon>
        <taxon>Pseudomonadota</taxon>
        <taxon>Alphaproteobacteria</taxon>
        <taxon>Rhodobacterales</taxon>
        <taxon>Paracoccaceae</taxon>
        <taxon>Albimonas</taxon>
    </lineage>
</organism>
<dbReference type="RefSeq" id="WP_092682556.1">
    <property type="nucleotide sequence ID" value="NZ_FNMZ01000004.1"/>
</dbReference>
<keyword evidence="5" id="KW-1185">Reference proteome</keyword>
<evidence type="ECO:0000313" key="5">
    <source>
        <dbReference type="Proteomes" id="UP000199118"/>
    </source>
</evidence>
<dbReference type="PANTHER" id="PTHR33449">
    <property type="entry name" value="NUCLEOID-ASSOCIATED PROTEIN YBAB"/>
    <property type="match status" value="1"/>
</dbReference>
<dbReference type="EMBL" id="FNMZ01000004">
    <property type="protein sequence ID" value="SDX30743.1"/>
    <property type="molecule type" value="Genomic_DNA"/>
</dbReference>
<dbReference type="Proteomes" id="UP000199118">
    <property type="component" value="Unassembled WGS sequence"/>
</dbReference>
<dbReference type="AlphaFoldDB" id="A0A1H3AM96"/>
<evidence type="ECO:0000256" key="2">
    <source>
        <dbReference type="HAMAP-Rule" id="MF_00274"/>
    </source>
</evidence>
<proteinExistence type="inferred from homology"/>
<dbReference type="PIRSF" id="PIRSF004555">
    <property type="entry name" value="UCP004555"/>
    <property type="match status" value="1"/>
</dbReference>
<comment type="subunit">
    <text evidence="2">Homodimer.</text>
</comment>
<evidence type="ECO:0000256" key="1">
    <source>
        <dbReference type="ARBA" id="ARBA00023125"/>
    </source>
</evidence>
<protein>
    <recommendedName>
        <fullName evidence="2">Nucleoid-associated protein SAMN05444336_104246</fullName>
    </recommendedName>
</protein>
<feature type="coiled-coil region" evidence="3">
    <location>
        <begin position="11"/>
        <end position="38"/>
    </location>
</feature>
<dbReference type="OrthoDB" id="9803080at2"/>
<reference evidence="4 5" key="1">
    <citation type="submission" date="2016-10" db="EMBL/GenBank/DDBJ databases">
        <authorList>
            <person name="de Groot N.N."/>
        </authorList>
    </citation>
    <scope>NUCLEOTIDE SEQUENCE [LARGE SCALE GENOMIC DNA]</scope>
    <source>
        <strain evidence="4 5">DSM 17890</strain>
    </source>
</reference>
<keyword evidence="1 2" id="KW-0238">DNA-binding</keyword>
<gene>
    <name evidence="4" type="ORF">SAMN05444336_104246</name>
</gene>
<evidence type="ECO:0000256" key="3">
    <source>
        <dbReference type="SAM" id="Coils"/>
    </source>
</evidence>
<dbReference type="GO" id="GO:0043590">
    <property type="term" value="C:bacterial nucleoid"/>
    <property type="evidence" value="ECO:0007669"/>
    <property type="project" value="UniProtKB-UniRule"/>
</dbReference>
<dbReference type="NCBIfam" id="TIGR00103">
    <property type="entry name" value="DNA_YbaB_EbfC"/>
    <property type="match status" value="1"/>
</dbReference>
<dbReference type="InterPro" id="IPR004401">
    <property type="entry name" value="YbaB/EbfC"/>
</dbReference>
<dbReference type="HAMAP" id="MF_00274">
    <property type="entry name" value="DNA_YbaB_EbfC"/>
    <property type="match status" value="1"/>
</dbReference>
<sequence>MLKGLGNIGDMAKMMAKAQELQGKMAEAQERIANIEAEGEAGAGMVKARVSGKGELRGLSIDPSLFVPEDREAVEDLIIAAIRTAQENAAEAAQAEMAQAAEGLPLPPGMKLPF</sequence>
<name>A0A1H3AM96_9RHOB</name>
<comment type="function">
    <text evidence="2">Binds to DNA and alters its conformation. May be involved in regulation of gene expression, nucleoid organization and DNA protection.</text>
</comment>
<comment type="similarity">
    <text evidence="2">Belongs to the YbaB/EbfC family.</text>
</comment>
<keyword evidence="3" id="KW-0175">Coiled coil</keyword>
<evidence type="ECO:0000313" key="4">
    <source>
        <dbReference type="EMBL" id="SDX30743.1"/>
    </source>
</evidence>
<dbReference type="InterPro" id="IPR036894">
    <property type="entry name" value="YbaB-like_sf"/>
</dbReference>
<dbReference type="GO" id="GO:0005829">
    <property type="term" value="C:cytosol"/>
    <property type="evidence" value="ECO:0007669"/>
    <property type="project" value="TreeGrafter"/>
</dbReference>
<dbReference type="GO" id="GO:0003677">
    <property type="term" value="F:DNA binding"/>
    <property type="evidence" value="ECO:0007669"/>
    <property type="project" value="UniProtKB-UniRule"/>
</dbReference>
<dbReference type="Pfam" id="PF02575">
    <property type="entry name" value="YbaB_DNA_bd"/>
    <property type="match status" value="1"/>
</dbReference>
<accession>A0A1H3AM96</accession>
<keyword evidence="2" id="KW-0963">Cytoplasm</keyword>
<dbReference type="PANTHER" id="PTHR33449:SF1">
    <property type="entry name" value="NUCLEOID-ASSOCIATED PROTEIN YBAB"/>
    <property type="match status" value="1"/>
</dbReference>
<comment type="subcellular location">
    <subcellularLocation>
        <location evidence="2">Cytoplasm</location>
        <location evidence="2">Nucleoid</location>
    </subcellularLocation>
</comment>
<dbReference type="SUPFAM" id="SSF82607">
    <property type="entry name" value="YbaB-like"/>
    <property type="match status" value="1"/>
</dbReference>
<dbReference type="STRING" id="356660.SAMN05444336_104246"/>